<organism evidence="2 3">
    <name type="scientific">Oryza sativa subsp. japonica</name>
    <name type="common">Rice</name>
    <dbReference type="NCBI Taxonomy" id="39947"/>
    <lineage>
        <taxon>Eukaryota</taxon>
        <taxon>Viridiplantae</taxon>
        <taxon>Streptophyta</taxon>
        <taxon>Embryophyta</taxon>
        <taxon>Tracheophyta</taxon>
        <taxon>Spermatophyta</taxon>
        <taxon>Magnoliopsida</taxon>
        <taxon>Liliopsida</taxon>
        <taxon>Poales</taxon>
        <taxon>Poaceae</taxon>
        <taxon>BOP clade</taxon>
        <taxon>Oryzoideae</taxon>
        <taxon>Oryzeae</taxon>
        <taxon>Oryzinae</taxon>
        <taxon>Oryza</taxon>
        <taxon>Oryza sativa</taxon>
    </lineage>
</organism>
<evidence type="ECO:0000313" key="2">
    <source>
        <dbReference type="EMBL" id="AAX94873.1"/>
    </source>
</evidence>
<dbReference type="EMBL" id="AC119670">
    <property type="protein sequence ID" value="AAX94873.1"/>
    <property type="molecule type" value="Genomic_DNA"/>
</dbReference>
<gene>
    <name evidence="2" type="ordered locus">LOC_Os11g12280</name>
</gene>
<proteinExistence type="predicted"/>
<protein>
    <submittedName>
        <fullName evidence="2">Uncharacterized protein</fullName>
    </submittedName>
</protein>
<sequence length="297" mass="31803">MVAGAAAVERGGRDAAGLHSERLHVQELREQASTAIAEAEAAQDSSRAAVSREDFARQQAERDLRVARAELAHECDATKRLAEEVGALKATLGSHEEEVRDARSRYDQVRLALDELNIRAISTIQALTHAFGSIGVQGPAPPPNDSAVAEKLRWVEKAGRFASKAASSYGTWCSWATTRMLSLLLRSKGCSHIGPSARSTPSEVTTLRTTSSGGTSSKKDADDFTRAGGWGGGGGAFSTMVSHRDLLRSAGAGVVSTVAFLLVKLRRFTSLGWSRSDLDASFATEIYFARLEPERSQ</sequence>
<evidence type="ECO:0000256" key="1">
    <source>
        <dbReference type="SAM" id="MobiDB-lite"/>
    </source>
</evidence>
<evidence type="ECO:0000313" key="3">
    <source>
        <dbReference type="Proteomes" id="UP000000763"/>
    </source>
</evidence>
<feature type="region of interest" description="Disordered" evidence="1">
    <location>
        <begin position="194"/>
        <end position="225"/>
    </location>
</feature>
<name>A0A0P0Y0Z6_ORYSJ</name>
<dbReference type="SMR" id="A0A0P0Y0Z6"/>
<dbReference type="AlphaFoldDB" id="A0A0P0Y0Z6"/>
<dbReference type="Proteomes" id="UP000000763">
    <property type="component" value="Chromosome 11"/>
</dbReference>
<accession>A0A0P0Y0Z6</accession>
<reference evidence="3" key="2">
    <citation type="journal article" date="2008" name="Nucleic Acids Res.">
        <title>The rice annotation project database (RAP-DB): 2008 update.</title>
        <authorList>
            <consortium name="The rice annotation project (RAP)"/>
        </authorList>
    </citation>
    <scope>GENOME REANNOTATION</scope>
    <source>
        <strain evidence="3">cv. Nipponbare</strain>
    </source>
</reference>
<reference evidence="3" key="1">
    <citation type="journal article" date="2005" name="Nature">
        <title>The map-based sequence of the rice genome.</title>
        <authorList>
            <consortium name="International rice genome sequencing project (IRGSP)"/>
            <person name="Matsumoto T."/>
            <person name="Wu J."/>
            <person name="Kanamori H."/>
            <person name="Katayose Y."/>
            <person name="Fujisawa M."/>
            <person name="Namiki N."/>
            <person name="Mizuno H."/>
            <person name="Yamamoto K."/>
            <person name="Antonio B.A."/>
            <person name="Baba T."/>
            <person name="Sakata K."/>
            <person name="Nagamura Y."/>
            <person name="Aoki H."/>
            <person name="Arikawa K."/>
            <person name="Arita K."/>
            <person name="Bito T."/>
            <person name="Chiden Y."/>
            <person name="Fujitsuka N."/>
            <person name="Fukunaka R."/>
            <person name="Hamada M."/>
            <person name="Harada C."/>
            <person name="Hayashi A."/>
            <person name="Hijishita S."/>
            <person name="Honda M."/>
            <person name="Hosokawa S."/>
            <person name="Ichikawa Y."/>
            <person name="Idonuma A."/>
            <person name="Iijima M."/>
            <person name="Ikeda M."/>
            <person name="Ikeno M."/>
            <person name="Ito K."/>
            <person name="Ito S."/>
            <person name="Ito T."/>
            <person name="Ito Y."/>
            <person name="Ito Y."/>
            <person name="Iwabuchi A."/>
            <person name="Kamiya K."/>
            <person name="Karasawa W."/>
            <person name="Kurita K."/>
            <person name="Katagiri S."/>
            <person name="Kikuta A."/>
            <person name="Kobayashi H."/>
            <person name="Kobayashi N."/>
            <person name="Machita K."/>
            <person name="Maehara T."/>
            <person name="Masukawa M."/>
            <person name="Mizubayashi T."/>
            <person name="Mukai Y."/>
            <person name="Nagasaki H."/>
            <person name="Nagata Y."/>
            <person name="Naito S."/>
            <person name="Nakashima M."/>
            <person name="Nakama Y."/>
            <person name="Nakamichi Y."/>
            <person name="Nakamura M."/>
            <person name="Meguro A."/>
            <person name="Negishi M."/>
            <person name="Ohta I."/>
            <person name="Ohta T."/>
            <person name="Okamoto M."/>
            <person name="Ono N."/>
            <person name="Saji S."/>
            <person name="Sakaguchi M."/>
            <person name="Sakai K."/>
            <person name="Shibata M."/>
            <person name="Shimokawa T."/>
            <person name="Song J."/>
            <person name="Takazaki Y."/>
            <person name="Terasawa K."/>
            <person name="Tsugane M."/>
            <person name="Tsuji K."/>
            <person name="Ueda S."/>
            <person name="Waki K."/>
            <person name="Yamagata H."/>
            <person name="Yamamoto M."/>
            <person name="Yamamoto S."/>
            <person name="Yamane H."/>
            <person name="Yoshiki S."/>
            <person name="Yoshihara R."/>
            <person name="Yukawa K."/>
            <person name="Zhong H."/>
            <person name="Yano M."/>
            <person name="Yuan Q."/>
            <person name="Ouyang S."/>
            <person name="Liu J."/>
            <person name="Jones K.M."/>
            <person name="Gansberger K."/>
            <person name="Moffat K."/>
            <person name="Hill J."/>
            <person name="Bera J."/>
            <person name="Fadrosh D."/>
            <person name="Jin S."/>
            <person name="Johri S."/>
            <person name="Kim M."/>
            <person name="Overton L."/>
            <person name="Reardon M."/>
            <person name="Tsitrin T."/>
            <person name="Vuong H."/>
            <person name="Weaver B."/>
            <person name="Ciecko A."/>
            <person name="Tallon L."/>
            <person name="Jackson J."/>
            <person name="Pai G."/>
            <person name="Aken S.V."/>
            <person name="Utterback T."/>
            <person name="Reidmuller S."/>
            <person name="Feldblyum T."/>
            <person name="Hsiao J."/>
            <person name="Zismann V."/>
            <person name="Iobst S."/>
            <person name="de Vazeille A.R."/>
            <person name="Buell C.R."/>
            <person name="Ying K."/>
            <person name="Li Y."/>
            <person name="Lu T."/>
            <person name="Huang Y."/>
            <person name="Zhao Q."/>
            <person name="Feng Q."/>
            <person name="Zhang L."/>
            <person name="Zhu J."/>
            <person name="Weng Q."/>
            <person name="Mu J."/>
            <person name="Lu Y."/>
            <person name="Fan D."/>
            <person name="Liu Y."/>
            <person name="Guan J."/>
            <person name="Zhang Y."/>
            <person name="Yu S."/>
            <person name="Liu X."/>
            <person name="Zhang Y."/>
            <person name="Hong G."/>
            <person name="Han B."/>
            <person name="Choisne N."/>
            <person name="Demange N."/>
            <person name="Orjeda G."/>
            <person name="Samain S."/>
            <person name="Cattolico L."/>
            <person name="Pelletier E."/>
            <person name="Couloux A."/>
            <person name="Segurens B."/>
            <person name="Wincker P."/>
            <person name="D'Hont A."/>
            <person name="Scarpelli C."/>
            <person name="Weissenbach J."/>
            <person name="Salanoubat M."/>
            <person name="Quetier F."/>
            <person name="Yu Y."/>
            <person name="Kim H.R."/>
            <person name="Rambo T."/>
            <person name="Currie J."/>
            <person name="Collura K."/>
            <person name="Luo M."/>
            <person name="Yang T."/>
            <person name="Ammiraju J.S.S."/>
            <person name="Engler F."/>
            <person name="Soderlund C."/>
            <person name="Wing R.A."/>
            <person name="Palmer L.E."/>
            <person name="de la Bastide M."/>
            <person name="Spiegel L."/>
            <person name="Nascimento L."/>
            <person name="Zutavern T."/>
            <person name="O'Shaughnessy A."/>
            <person name="Dike S."/>
            <person name="Dedhia N."/>
            <person name="Preston R."/>
            <person name="Balija V."/>
            <person name="McCombie W.R."/>
            <person name="Chow T."/>
            <person name="Chen H."/>
            <person name="Chung M."/>
            <person name="Chen C."/>
            <person name="Shaw J."/>
            <person name="Wu H."/>
            <person name="Hsiao K."/>
            <person name="Chao Y."/>
            <person name="Chu M."/>
            <person name="Cheng C."/>
            <person name="Hour A."/>
            <person name="Lee P."/>
            <person name="Lin S."/>
            <person name="Lin Y."/>
            <person name="Liou J."/>
            <person name="Liu S."/>
            <person name="Hsing Y."/>
            <person name="Raghuvanshi S."/>
            <person name="Mohanty A."/>
            <person name="Bharti A.K."/>
            <person name="Gaur A."/>
            <person name="Gupta V."/>
            <person name="Kumar D."/>
            <person name="Ravi V."/>
            <person name="Vij S."/>
            <person name="Kapur A."/>
            <person name="Khurana P."/>
            <person name="Khurana P."/>
            <person name="Khurana J.P."/>
            <person name="Tyagi A.K."/>
            <person name="Gaikwad K."/>
            <person name="Singh A."/>
            <person name="Dalal V."/>
            <person name="Srivastava S."/>
            <person name="Dixit A."/>
            <person name="Pal A.K."/>
            <person name="Ghazi I.A."/>
            <person name="Yadav M."/>
            <person name="Pandit A."/>
            <person name="Bhargava A."/>
            <person name="Sureshbabu K."/>
            <person name="Batra K."/>
            <person name="Sharma T.R."/>
            <person name="Mohapatra T."/>
            <person name="Singh N.K."/>
            <person name="Messing J."/>
            <person name="Nelson A.B."/>
            <person name="Fuks G."/>
            <person name="Kavchok S."/>
            <person name="Keizer G."/>
            <person name="Linton E."/>
            <person name="Llaca V."/>
            <person name="Song R."/>
            <person name="Tanyolac B."/>
            <person name="Young S."/>
            <person name="Ho-Il K."/>
            <person name="Hahn J.H."/>
            <person name="Sangsakoo G."/>
            <person name="Vanavichit A."/>
            <person name="de Mattos Luiz.A.T."/>
            <person name="Zimmer P.D."/>
            <person name="Malone G."/>
            <person name="Dellagostin O."/>
            <person name="de Oliveira A.C."/>
            <person name="Bevan M."/>
            <person name="Bancroft I."/>
            <person name="Minx P."/>
            <person name="Cordum H."/>
            <person name="Wilson R."/>
            <person name="Cheng Z."/>
            <person name="Jin W."/>
            <person name="Jiang J."/>
            <person name="Leong S.A."/>
            <person name="Iwama H."/>
            <person name="Gojobori T."/>
            <person name="Itoh T."/>
            <person name="Niimura Y."/>
            <person name="Fujii Y."/>
            <person name="Habara T."/>
            <person name="Sakai H."/>
            <person name="Sato Y."/>
            <person name="Wilson G."/>
            <person name="Kumar K."/>
            <person name="McCouch S."/>
            <person name="Juretic N."/>
            <person name="Hoen D."/>
            <person name="Wright S."/>
            <person name="Bruskiewich R."/>
            <person name="Bureau T."/>
            <person name="Miyao A."/>
            <person name="Hirochika H."/>
            <person name="Nishikawa T."/>
            <person name="Kadowaki K."/>
            <person name="Sugiura M."/>
            <person name="Burr B."/>
            <person name="Sasaki T."/>
        </authorList>
    </citation>
    <scope>NUCLEOTIDE SEQUENCE [LARGE SCALE GENOMIC DNA]</scope>
    <source>
        <strain evidence="3">cv. Nipponbare</strain>
    </source>
</reference>
<feature type="compositionally biased region" description="Low complexity" evidence="1">
    <location>
        <begin position="205"/>
        <end position="216"/>
    </location>
</feature>